<dbReference type="EMBL" id="FXUB01000001">
    <property type="protein sequence ID" value="SMP05487.1"/>
    <property type="molecule type" value="Genomic_DNA"/>
</dbReference>
<keyword evidence="2" id="KW-0472">Membrane</keyword>
<name>A0ABY1NBS3_9BACT</name>
<keyword evidence="2" id="KW-0812">Transmembrane</keyword>
<comment type="caution">
    <text evidence="3">The sequence shown here is derived from an EMBL/GenBank/DDBJ whole genome shotgun (WGS) entry which is preliminary data.</text>
</comment>
<reference evidence="3 4" key="1">
    <citation type="submission" date="2017-05" db="EMBL/GenBank/DDBJ databases">
        <authorList>
            <person name="Varghese N."/>
            <person name="Submissions S."/>
        </authorList>
    </citation>
    <scope>NUCLEOTIDE SEQUENCE [LARGE SCALE GENOMIC DNA]</scope>
    <source>
        <strain evidence="3 4">DSM 15522</strain>
    </source>
</reference>
<gene>
    <name evidence="3" type="ORF">SAMN06265339_0305</name>
</gene>
<sequence length="235" mass="25815">MDWGLVTAIVAAVFGFIGILIGIILGKAFSGGKKEVSEPANEVILSAVSSLTGKIENVLKELKEKAEHFNQQVISSIEEEINELISNLEKLKVEIEKVGVTEGSRKAIDSSIEMLKNFRISAPNFDNSLLTQIKDNLLIVRNDLQALMLSKREEQKAATVPVNFEKLISSIDSAIKLSKEINASLLKDELTVLADCLKKETLNSVLKDLDKQTLTAKEVALILTDVKKELEGVKK</sequence>
<keyword evidence="4" id="KW-1185">Reference proteome</keyword>
<protein>
    <submittedName>
        <fullName evidence="3">Uncharacterized protein</fullName>
    </submittedName>
</protein>
<evidence type="ECO:0000313" key="4">
    <source>
        <dbReference type="Proteomes" id="UP001157911"/>
    </source>
</evidence>
<accession>A0ABY1NBS3</accession>
<keyword evidence="1" id="KW-0175">Coiled coil</keyword>
<dbReference type="RefSeq" id="WP_283399811.1">
    <property type="nucleotide sequence ID" value="NZ_FXUB01000001.1"/>
</dbReference>
<evidence type="ECO:0000256" key="2">
    <source>
        <dbReference type="SAM" id="Phobius"/>
    </source>
</evidence>
<feature type="transmembrane region" description="Helical" evidence="2">
    <location>
        <begin position="6"/>
        <end position="25"/>
    </location>
</feature>
<dbReference type="Proteomes" id="UP001157911">
    <property type="component" value="Unassembled WGS sequence"/>
</dbReference>
<feature type="coiled-coil region" evidence="1">
    <location>
        <begin position="52"/>
        <end position="101"/>
    </location>
</feature>
<organism evidence="3 4">
    <name type="scientific">Desulfurobacterium pacificum</name>
    <dbReference type="NCBI Taxonomy" id="240166"/>
    <lineage>
        <taxon>Bacteria</taxon>
        <taxon>Pseudomonadati</taxon>
        <taxon>Aquificota</taxon>
        <taxon>Aquificia</taxon>
        <taxon>Desulfurobacteriales</taxon>
        <taxon>Desulfurobacteriaceae</taxon>
        <taxon>Desulfurobacterium</taxon>
    </lineage>
</organism>
<evidence type="ECO:0000313" key="3">
    <source>
        <dbReference type="EMBL" id="SMP05487.1"/>
    </source>
</evidence>
<evidence type="ECO:0000256" key="1">
    <source>
        <dbReference type="SAM" id="Coils"/>
    </source>
</evidence>
<proteinExistence type="predicted"/>
<keyword evidence="2" id="KW-1133">Transmembrane helix</keyword>